<comment type="caution">
    <text evidence="3">The sequence shown here is derived from an EMBL/GenBank/DDBJ whole genome shotgun (WGS) entry which is preliminary data.</text>
</comment>
<feature type="region of interest" description="Disordered" evidence="1">
    <location>
        <begin position="32"/>
        <end position="57"/>
    </location>
</feature>
<keyword evidence="2" id="KW-0732">Signal</keyword>
<sequence length="126" mass="11475">MRFNLILAVVSVYLASVSLALPVSEVQSVELSGLSRRSETNTSLSKVKRQGTQGQAGATGGLVGGLANGVGGAVGAIGTAVGGAVGAIGSAVGGTVGAVGSAVGGAVDGAVGAVGAATGGAGQTAP</sequence>
<evidence type="ECO:0000256" key="1">
    <source>
        <dbReference type="SAM" id="MobiDB-lite"/>
    </source>
</evidence>
<gene>
    <name evidence="3" type="ORF">EC973_008399</name>
</gene>
<feature type="chain" id="PRO_5034124540" evidence="2">
    <location>
        <begin position="21"/>
        <end position="126"/>
    </location>
</feature>
<proteinExistence type="predicted"/>
<organism evidence="3 4">
    <name type="scientific">Apophysomyces ossiformis</name>
    <dbReference type="NCBI Taxonomy" id="679940"/>
    <lineage>
        <taxon>Eukaryota</taxon>
        <taxon>Fungi</taxon>
        <taxon>Fungi incertae sedis</taxon>
        <taxon>Mucoromycota</taxon>
        <taxon>Mucoromycotina</taxon>
        <taxon>Mucoromycetes</taxon>
        <taxon>Mucorales</taxon>
        <taxon>Mucorineae</taxon>
        <taxon>Mucoraceae</taxon>
        <taxon>Apophysomyces</taxon>
    </lineage>
</organism>
<dbReference type="Proteomes" id="UP000605846">
    <property type="component" value="Unassembled WGS sequence"/>
</dbReference>
<feature type="signal peptide" evidence="2">
    <location>
        <begin position="1"/>
        <end position="20"/>
    </location>
</feature>
<evidence type="ECO:0000256" key="2">
    <source>
        <dbReference type="SAM" id="SignalP"/>
    </source>
</evidence>
<protein>
    <submittedName>
        <fullName evidence="3">Uncharacterized protein</fullName>
    </submittedName>
</protein>
<accession>A0A8H7BNE5</accession>
<dbReference type="EMBL" id="JABAYA010000071">
    <property type="protein sequence ID" value="KAF7726798.1"/>
    <property type="molecule type" value="Genomic_DNA"/>
</dbReference>
<dbReference type="AlphaFoldDB" id="A0A8H7BNE5"/>
<reference evidence="3" key="1">
    <citation type="submission" date="2020-01" db="EMBL/GenBank/DDBJ databases">
        <title>Genome Sequencing of Three Apophysomyces-Like Fungal Strains Confirms a Novel Fungal Genus in the Mucoromycota with divergent Burkholderia-like Endosymbiotic Bacteria.</title>
        <authorList>
            <person name="Stajich J.E."/>
            <person name="Macias A.M."/>
            <person name="Carter-House D."/>
            <person name="Lovett B."/>
            <person name="Kasson L.R."/>
            <person name="Berry K."/>
            <person name="Grigoriev I."/>
            <person name="Chang Y."/>
            <person name="Spatafora J."/>
            <person name="Kasson M.T."/>
        </authorList>
    </citation>
    <scope>NUCLEOTIDE SEQUENCE</scope>
    <source>
        <strain evidence="3">NRRL A-21654</strain>
    </source>
</reference>
<name>A0A8H7BNE5_9FUNG</name>
<evidence type="ECO:0000313" key="4">
    <source>
        <dbReference type="Proteomes" id="UP000605846"/>
    </source>
</evidence>
<evidence type="ECO:0000313" key="3">
    <source>
        <dbReference type="EMBL" id="KAF7726798.1"/>
    </source>
</evidence>
<keyword evidence="4" id="KW-1185">Reference proteome</keyword>